<dbReference type="SUPFAM" id="SSF52047">
    <property type="entry name" value="RNI-like"/>
    <property type="match status" value="1"/>
</dbReference>
<dbReference type="GO" id="GO:0009626">
    <property type="term" value="P:plant-type hypersensitive response"/>
    <property type="evidence" value="ECO:0007669"/>
    <property type="project" value="UniProtKB-KW"/>
</dbReference>
<dbReference type="GO" id="GO:0051607">
    <property type="term" value="P:defense response to virus"/>
    <property type="evidence" value="ECO:0007669"/>
    <property type="project" value="UniProtKB-ARBA"/>
</dbReference>
<dbReference type="Gene3D" id="3.40.50.300">
    <property type="entry name" value="P-loop containing nucleotide triphosphate hydrolases"/>
    <property type="match status" value="1"/>
</dbReference>
<evidence type="ECO:0000256" key="10">
    <source>
        <dbReference type="ARBA" id="ARBA00022840"/>
    </source>
</evidence>
<dbReference type="GO" id="GO:0005737">
    <property type="term" value="C:cytoplasm"/>
    <property type="evidence" value="ECO:0007669"/>
    <property type="project" value="UniProtKB-SubCell"/>
</dbReference>
<evidence type="ECO:0000259" key="12">
    <source>
        <dbReference type="Pfam" id="PF23559"/>
    </source>
</evidence>
<comment type="caution">
    <text evidence="13">The sequence shown here is derived from an EMBL/GenBank/DDBJ whole genome shotgun (WGS) entry which is preliminary data.</text>
</comment>
<evidence type="ECO:0000256" key="9">
    <source>
        <dbReference type="ARBA" id="ARBA00022821"/>
    </source>
</evidence>
<dbReference type="InterPro" id="IPR036388">
    <property type="entry name" value="WH-like_DNA-bd_sf"/>
</dbReference>
<keyword evidence="14" id="KW-1185">Reference proteome</keyword>
<keyword evidence="7" id="KW-0677">Repeat</keyword>
<dbReference type="Gramene" id="OE9A110882T1">
    <property type="protein sequence ID" value="OE9A110882C1"/>
    <property type="gene ID" value="OE9A110882"/>
</dbReference>
<comment type="function">
    <text evidence="1">Confers resistance to late blight (Phytophthora infestans) races carrying the avirulence gene Avr1. Resistance proteins guard the plant against pathogens that contain an appropriate avirulence protein via an indirect interaction with this avirulence protein. That triggers a defense system including the hypersensitive response, which restricts the pathogen growth.</text>
</comment>
<organism evidence="13 14">
    <name type="scientific">Olea europaea subsp. europaea</name>
    <dbReference type="NCBI Taxonomy" id="158383"/>
    <lineage>
        <taxon>Eukaryota</taxon>
        <taxon>Viridiplantae</taxon>
        <taxon>Streptophyta</taxon>
        <taxon>Embryophyta</taxon>
        <taxon>Tracheophyta</taxon>
        <taxon>Spermatophyta</taxon>
        <taxon>Magnoliopsida</taxon>
        <taxon>eudicotyledons</taxon>
        <taxon>Gunneridae</taxon>
        <taxon>Pentapetalae</taxon>
        <taxon>asterids</taxon>
        <taxon>lamiids</taxon>
        <taxon>Lamiales</taxon>
        <taxon>Oleaceae</taxon>
        <taxon>Oleeae</taxon>
        <taxon>Olea</taxon>
    </lineage>
</organism>
<proteinExistence type="inferred from homology"/>
<dbReference type="InterPro" id="IPR002182">
    <property type="entry name" value="NB-ARC"/>
</dbReference>
<keyword evidence="8" id="KW-0547">Nucleotide-binding</keyword>
<evidence type="ECO:0000256" key="2">
    <source>
        <dbReference type="ARBA" id="ARBA00004496"/>
    </source>
</evidence>
<sequence length="602" mass="69851">MPGLGKTTLANKLFNDPSIVYYFDKCAWCVVSQTYKKKNVLIDILTSIRNHNRETITEMEEEDLAEMLYKSLKGMRYLIVLDDVWDTRPWDDLRRYFPDDITGSRILFTSRNKELGFDNVVNELPILSGAECWELLQRKVFQTELCPPELQGIGQHIASRCHGLQISVIMISSILANMQKKESSWGEIARHLNAHIFDSTNNCVHILKLSYQHLSIHLKPCFLYFGVFEEDEVIPVQKLISLWVAEGFINKETHRSSEDVAHDYLMDLINRGLVLVAKERSNGGVKACMIHDLLHEICLRIAKEENFMGGIENGYSKCKKDKSRRVMDLSGPYWYSFIRYSFKDVRGGIENLVHLRYLKVQQKLKLPLIEKLHRLEYLHVENRDEVEIPDFVLNMKYLKCLHFGGGARFSESSHLRATTDGSFQINNLQSISPLLIHNEMDAKVLGCAPNLCKLKCKLFDLSWEKIRMIGRLPNIEVLKLRDGSFKEKQRDTEEGEFQKLKFFELNNVKIASQYACAEWNPISDDYPKLERLMLRNCYCLNKIPSSLGYSLTLQKIELYGCAESIEKSSVEIREEQQEMGNEELKVIIFHGQHWFSNRVNRA</sequence>
<dbReference type="GO" id="GO:0043531">
    <property type="term" value="F:ADP binding"/>
    <property type="evidence" value="ECO:0007669"/>
    <property type="project" value="InterPro"/>
</dbReference>
<comment type="subcellular location">
    <subcellularLocation>
        <location evidence="2">Cytoplasm</location>
    </subcellularLocation>
</comment>
<reference evidence="13 14" key="1">
    <citation type="submission" date="2019-12" db="EMBL/GenBank/DDBJ databases">
        <authorList>
            <person name="Alioto T."/>
            <person name="Alioto T."/>
            <person name="Gomez Garrido J."/>
        </authorList>
    </citation>
    <scope>NUCLEOTIDE SEQUENCE [LARGE SCALE GENOMIC DNA]</scope>
</reference>
<evidence type="ECO:0000313" key="14">
    <source>
        <dbReference type="Proteomes" id="UP000594638"/>
    </source>
</evidence>
<dbReference type="Pfam" id="PF00931">
    <property type="entry name" value="NB-ARC"/>
    <property type="match status" value="1"/>
</dbReference>
<dbReference type="Gene3D" id="1.10.8.430">
    <property type="entry name" value="Helical domain of apoptotic protease-activating factors"/>
    <property type="match status" value="1"/>
</dbReference>
<dbReference type="InterPro" id="IPR032675">
    <property type="entry name" value="LRR_dom_sf"/>
</dbReference>
<dbReference type="Gene3D" id="3.80.10.10">
    <property type="entry name" value="Ribonuclease Inhibitor"/>
    <property type="match status" value="1"/>
</dbReference>
<evidence type="ECO:0000256" key="6">
    <source>
        <dbReference type="ARBA" id="ARBA00022667"/>
    </source>
</evidence>
<protein>
    <submittedName>
        <fullName evidence="13">Late blight resistance homolog R1A-3</fullName>
    </submittedName>
</protein>
<evidence type="ECO:0000259" key="11">
    <source>
        <dbReference type="Pfam" id="PF00931"/>
    </source>
</evidence>
<dbReference type="Gene3D" id="1.10.10.10">
    <property type="entry name" value="Winged helix-like DNA-binding domain superfamily/Winged helix DNA-binding domain"/>
    <property type="match status" value="1"/>
</dbReference>
<feature type="domain" description="NB-ARC" evidence="11">
    <location>
        <begin position="1"/>
        <end position="145"/>
    </location>
</feature>
<dbReference type="FunFam" id="3.40.50.300:FF:001091">
    <property type="entry name" value="Probable disease resistance protein At1g61300"/>
    <property type="match status" value="1"/>
</dbReference>
<keyword evidence="9" id="KW-0611">Plant defense</keyword>
<keyword evidence="4" id="KW-0963">Cytoplasm</keyword>
<dbReference type="AlphaFoldDB" id="A0A8S0R7E8"/>
<dbReference type="EMBL" id="CACTIH010002197">
    <property type="protein sequence ID" value="CAA2974782.1"/>
    <property type="molecule type" value="Genomic_DNA"/>
</dbReference>
<evidence type="ECO:0000256" key="8">
    <source>
        <dbReference type="ARBA" id="ARBA00022741"/>
    </source>
</evidence>
<feature type="domain" description="Disease resistance protein winged helix" evidence="12">
    <location>
        <begin position="227"/>
        <end position="297"/>
    </location>
</feature>
<keyword evidence="5" id="KW-0433">Leucine-rich repeat</keyword>
<accession>A0A8S0R7E8</accession>
<dbReference type="GO" id="GO:0005524">
    <property type="term" value="F:ATP binding"/>
    <property type="evidence" value="ECO:0007669"/>
    <property type="project" value="UniProtKB-KW"/>
</dbReference>
<dbReference type="Pfam" id="PF23559">
    <property type="entry name" value="WHD_DRP"/>
    <property type="match status" value="1"/>
</dbReference>
<dbReference type="SUPFAM" id="SSF52540">
    <property type="entry name" value="P-loop containing nucleoside triphosphate hydrolases"/>
    <property type="match status" value="1"/>
</dbReference>
<dbReference type="FunFam" id="1.10.10.10:FF:000322">
    <property type="entry name" value="Probable disease resistance protein At1g63360"/>
    <property type="match status" value="1"/>
</dbReference>
<evidence type="ECO:0000256" key="4">
    <source>
        <dbReference type="ARBA" id="ARBA00022490"/>
    </source>
</evidence>
<gene>
    <name evidence="13" type="ORF">OLEA9_A110882</name>
</gene>
<evidence type="ECO:0000256" key="3">
    <source>
        <dbReference type="ARBA" id="ARBA00008894"/>
    </source>
</evidence>
<dbReference type="InterPro" id="IPR044974">
    <property type="entry name" value="Disease_R_plants"/>
</dbReference>
<dbReference type="PANTHER" id="PTHR23155">
    <property type="entry name" value="DISEASE RESISTANCE PROTEIN RP"/>
    <property type="match status" value="1"/>
</dbReference>
<evidence type="ECO:0000313" key="13">
    <source>
        <dbReference type="EMBL" id="CAA2974782.1"/>
    </source>
</evidence>
<dbReference type="Proteomes" id="UP000594638">
    <property type="component" value="Unassembled WGS sequence"/>
</dbReference>
<evidence type="ECO:0000256" key="1">
    <source>
        <dbReference type="ARBA" id="ARBA00002074"/>
    </source>
</evidence>
<keyword evidence="10" id="KW-0067">ATP-binding</keyword>
<evidence type="ECO:0000256" key="7">
    <source>
        <dbReference type="ARBA" id="ARBA00022737"/>
    </source>
</evidence>
<dbReference type="InterPro" id="IPR058922">
    <property type="entry name" value="WHD_DRP"/>
</dbReference>
<evidence type="ECO:0000256" key="5">
    <source>
        <dbReference type="ARBA" id="ARBA00022614"/>
    </source>
</evidence>
<comment type="similarity">
    <text evidence="3">Belongs to the disease resistance NB-LRR family.</text>
</comment>
<dbReference type="InterPro" id="IPR042197">
    <property type="entry name" value="Apaf_helical"/>
</dbReference>
<dbReference type="InterPro" id="IPR027417">
    <property type="entry name" value="P-loop_NTPase"/>
</dbReference>
<dbReference type="PANTHER" id="PTHR23155:SF1152">
    <property type="entry name" value="AAA+ ATPASE DOMAIN-CONTAINING PROTEIN"/>
    <property type="match status" value="1"/>
</dbReference>
<keyword evidence="6" id="KW-0381">Hypersensitive response</keyword>
<name>A0A8S0R7E8_OLEEU</name>
<dbReference type="OrthoDB" id="912409at2759"/>